<comment type="subcellular location">
    <subcellularLocation>
        <location evidence="1">Cell membrane</location>
        <topology evidence="1">Multi-pass membrane protein</topology>
    </subcellularLocation>
</comment>
<dbReference type="RefSeq" id="WP_179661920.1">
    <property type="nucleotide sequence ID" value="NZ_JACCBG010000001.1"/>
</dbReference>
<comment type="caution">
    <text evidence="3">The sequence shown here is derived from an EMBL/GenBank/DDBJ whole genome shotgun (WGS) entry which is preliminary data.</text>
</comment>
<reference evidence="3 4" key="1">
    <citation type="submission" date="2020-07" db="EMBL/GenBank/DDBJ databases">
        <title>Sequencing the genomes of 1000 actinobacteria strains.</title>
        <authorList>
            <person name="Klenk H.-P."/>
        </authorList>
    </citation>
    <scope>NUCLEOTIDE SEQUENCE [LARGE SCALE GENOMIC DNA]</scope>
    <source>
        <strain evidence="3 4">DSM 21350</strain>
    </source>
</reference>
<feature type="region of interest" description="Disordered" evidence="2">
    <location>
        <begin position="252"/>
        <end position="281"/>
    </location>
</feature>
<keyword evidence="4" id="KW-1185">Reference proteome</keyword>
<dbReference type="AlphaFoldDB" id="A0A7Y9E2H3"/>
<keyword evidence="1" id="KW-1003">Cell membrane</keyword>
<organism evidence="3 4">
    <name type="scientific">Nocardioides panaciterrulae</name>
    <dbReference type="NCBI Taxonomy" id="661492"/>
    <lineage>
        <taxon>Bacteria</taxon>
        <taxon>Bacillati</taxon>
        <taxon>Actinomycetota</taxon>
        <taxon>Actinomycetes</taxon>
        <taxon>Propionibacteriales</taxon>
        <taxon>Nocardioidaceae</taxon>
        <taxon>Nocardioides</taxon>
    </lineage>
</organism>
<dbReference type="CDD" id="cd06662">
    <property type="entry name" value="SURF1"/>
    <property type="match status" value="1"/>
</dbReference>
<comment type="similarity">
    <text evidence="1">Belongs to the SURF1 family.</text>
</comment>
<dbReference type="Proteomes" id="UP000535511">
    <property type="component" value="Unassembled WGS sequence"/>
</dbReference>
<dbReference type="PROSITE" id="PS50895">
    <property type="entry name" value="SURF1"/>
    <property type="match status" value="1"/>
</dbReference>
<proteinExistence type="inferred from homology"/>
<feature type="transmembrane region" description="Helical" evidence="1">
    <location>
        <begin position="224"/>
        <end position="244"/>
    </location>
</feature>
<evidence type="ECO:0000256" key="2">
    <source>
        <dbReference type="SAM" id="MobiDB-lite"/>
    </source>
</evidence>
<accession>A0A7Y9E2H3</accession>
<evidence type="ECO:0000313" key="3">
    <source>
        <dbReference type="EMBL" id="NYD39971.1"/>
    </source>
</evidence>
<dbReference type="InterPro" id="IPR002994">
    <property type="entry name" value="Surf1/Shy1"/>
</dbReference>
<dbReference type="GO" id="GO:0005886">
    <property type="term" value="C:plasma membrane"/>
    <property type="evidence" value="ECO:0007669"/>
    <property type="project" value="UniProtKB-SubCell"/>
</dbReference>
<feature type="transmembrane region" description="Helical" evidence="1">
    <location>
        <begin position="12"/>
        <end position="29"/>
    </location>
</feature>
<evidence type="ECO:0000313" key="4">
    <source>
        <dbReference type="Proteomes" id="UP000535511"/>
    </source>
</evidence>
<keyword evidence="1" id="KW-0472">Membrane</keyword>
<gene>
    <name evidence="3" type="ORF">BJZ21_000054</name>
</gene>
<dbReference type="EMBL" id="JACCBG010000001">
    <property type="protein sequence ID" value="NYD39971.1"/>
    <property type="molecule type" value="Genomic_DNA"/>
</dbReference>
<sequence length="281" mass="29856">MPSPLAPRYWGVHLLALVLTLAAVGLGVWQYDAWGARRAAEAQDLTRSAPVPLRSVIGPDAPFPGDRVGQPVVLDGTWVPGGTVYVSGREHDGQDGYWVVTPLAIPGAHDPAIPVVRGWVARPAQAPAPPTGTARMVGWLQPSEGSGEMDKDPGDDVLPQLRTADLLQHVHQDLYGAYAVVADRAAPGDWPVGAAATNDGTSGLVHADLQQLPPAGAFTALRNLFYAIEWWFFAGFAVFIWGRWVRDVRREGEPVETQATPGDRVGGEPAGGRGGSVTSRT</sequence>
<dbReference type="Pfam" id="PF02104">
    <property type="entry name" value="SURF1"/>
    <property type="match status" value="1"/>
</dbReference>
<protein>
    <recommendedName>
        <fullName evidence="1">SURF1-like protein</fullName>
    </recommendedName>
</protein>
<name>A0A7Y9E2H3_9ACTN</name>
<evidence type="ECO:0000256" key="1">
    <source>
        <dbReference type="RuleBase" id="RU363076"/>
    </source>
</evidence>
<keyword evidence="1" id="KW-1133">Transmembrane helix</keyword>
<keyword evidence="1" id="KW-0812">Transmembrane</keyword>